<feature type="domain" description="Peptidase S54 rhomboid" evidence="6">
    <location>
        <begin position="49"/>
        <end position="190"/>
    </location>
</feature>
<evidence type="ECO:0000313" key="7">
    <source>
        <dbReference type="EMBL" id="AWB65933.1"/>
    </source>
</evidence>
<reference evidence="7 8" key="1">
    <citation type="submission" date="2018-01" db="EMBL/GenBank/DDBJ databases">
        <title>Genome sequence of a Cantenovulum-like bacteria.</title>
        <authorList>
            <person name="Tan W.R."/>
            <person name="Lau N.-S."/>
            <person name="Go F."/>
            <person name="Amirul A.-A.A."/>
        </authorList>
    </citation>
    <scope>NUCLEOTIDE SEQUENCE [LARGE SCALE GENOMIC DNA]</scope>
    <source>
        <strain evidence="7 8">CCB-QB4</strain>
    </source>
</reference>
<feature type="transmembrane region" description="Helical" evidence="5">
    <location>
        <begin position="88"/>
        <end position="108"/>
    </location>
</feature>
<dbReference type="InterPro" id="IPR022764">
    <property type="entry name" value="Peptidase_S54_rhomboid_dom"/>
</dbReference>
<comment type="subcellular location">
    <subcellularLocation>
        <location evidence="1">Membrane</location>
        <topology evidence="1">Multi-pass membrane protein</topology>
    </subcellularLocation>
</comment>
<dbReference type="Proteomes" id="UP000244441">
    <property type="component" value="Chromosome"/>
</dbReference>
<proteinExistence type="predicted"/>
<keyword evidence="4 5" id="KW-0472">Membrane</keyword>
<sequence>MLAIIKQLPYQRQFSLPFITLGALILLTTAGETQLNASWALIPALSNNGEWWRLITGHLVHSNTYHSLLNLGGVLAVWALHGEYYAKYKLAIVSLLLGLAISASIVMWQSYTHYVGFSAILHGLFCFGAIEDIKRKVNGGELILLFVIGKVIWEQIAGGSMQVAELINANVATDAHLFGTIFGCIIGVIYIVTWGKNLPRKTKLLDQ</sequence>
<dbReference type="RefSeq" id="WP_108602005.1">
    <property type="nucleotide sequence ID" value="NZ_CP026604.1"/>
</dbReference>
<organism evidence="7 8">
    <name type="scientific">Saccharobesus litoralis</name>
    <dbReference type="NCBI Taxonomy" id="2172099"/>
    <lineage>
        <taxon>Bacteria</taxon>
        <taxon>Pseudomonadati</taxon>
        <taxon>Pseudomonadota</taxon>
        <taxon>Gammaproteobacteria</taxon>
        <taxon>Alteromonadales</taxon>
        <taxon>Alteromonadaceae</taxon>
        <taxon>Saccharobesus</taxon>
    </lineage>
</organism>
<evidence type="ECO:0000256" key="3">
    <source>
        <dbReference type="ARBA" id="ARBA00022989"/>
    </source>
</evidence>
<keyword evidence="8" id="KW-1185">Reference proteome</keyword>
<dbReference type="SUPFAM" id="SSF144091">
    <property type="entry name" value="Rhomboid-like"/>
    <property type="match status" value="1"/>
</dbReference>
<feature type="transmembrane region" description="Helical" evidence="5">
    <location>
        <begin position="175"/>
        <end position="195"/>
    </location>
</feature>
<dbReference type="EMBL" id="CP026604">
    <property type="protein sequence ID" value="AWB65933.1"/>
    <property type="molecule type" value="Genomic_DNA"/>
</dbReference>
<feature type="transmembrane region" description="Helical" evidence="5">
    <location>
        <begin position="64"/>
        <end position="81"/>
    </location>
</feature>
<evidence type="ECO:0000256" key="2">
    <source>
        <dbReference type="ARBA" id="ARBA00022692"/>
    </source>
</evidence>
<accession>A0A2S0VP17</accession>
<dbReference type="GO" id="GO:0004252">
    <property type="term" value="F:serine-type endopeptidase activity"/>
    <property type="evidence" value="ECO:0007669"/>
    <property type="project" value="InterPro"/>
</dbReference>
<evidence type="ECO:0000256" key="4">
    <source>
        <dbReference type="ARBA" id="ARBA00023136"/>
    </source>
</evidence>
<dbReference type="GO" id="GO:0016020">
    <property type="term" value="C:membrane"/>
    <property type="evidence" value="ECO:0007669"/>
    <property type="project" value="UniProtKB-SubCell"/>
</dbReference>
<evidence type="ECO:0000259" key="6">
    <source>
        <dbReference type="Pfam" id="PF01694"/>
    </source>
</evidence>
<evidence type="ECO:0000256" key="5">
    <source>
        <dbReference type="SAM" id="Phobius"/>
    </source>
</evidence>
<evidence type="ECO:0000256" key="1">
    <source>
        <dbReference type="ARBA" id="ARBA00004141"/>
    </source>
</evidence>
<dbReference type="NCBIfam" id="TIGR03902">
    <property type="entry name" value="rhom_GG_sort"/>
    <property type="match status" value="1"/>
</dbReference>
<name>A0A2S0VP17_9ALTE</name>
<evidence type="ECO:0000313" key="8">
    <source>
        <dbReference type="Proteomes" id="UP000244441"/>
    </source>
</evidence>
<dbReference type="OrthoDB" id="196054at2"/>
<protein>
    <submittedName>
        <fullName evidence="7">Rhombosortase</fullName>
    </submittedName>
</protein>
<dbReference type="AlphaFoldDB" id="A0A2S0VP17"/>
<keyword evidence="3 5" id="KW-1133">Transmembrane helix</keyword>
<feature type="transmembrane region" description="Helical" evidence="5">
    <location>
        <begin position="114"/>
        <end position="130"/>
    </location>
</feature>
<dbReference type="Pfam" id="PF01694">
    <property type="entry name" value="Rhomboid"/>
    <property type="match status" value="1"/>
</dbReference>
<feature type="transmembrane region" description="Helical" evidence="5">
    <location>
        <begin position="142"/>
        <end position="163"/>
    </location>
</feature>
<dbReference type="InterPro" id="IPR023826">
    <property type="entry name" value="Rhom-like_SP_proteobac"/>
</dbReference>
<dbReference type="InterPro" id="IPR035952">
    <property type="entry name" value="Rhomboid-like_sf"/>
</dbReference>
<dbReference type="Gene3D" id="1.20.1540.10">
    <property type="entry name" value="Rhomboid-like"/>
    <property type="match status" value="1"/>
</dbReference>
<dbReference type="KEGG" id="cate:C2869_05515"/>
<gene>
    <name evidence="7" type="primary">rrtA</name>
    <name evidence="7" type="ORF">C2869_05515</name>
</gene>
<keyword evidence="2 5" id="KW-0812">Transmembrane</keyword>